<gene>
    <name evidence="6" type="ORF">ISP25_04935</name>
</gene>
<organism evidence="6 7">
    <name type="scientific">Rhodanobacter hydrolyticus</name>
    <dbReference type="NCBI Taxonomy" id="2250595"/>
    <lineage>
        <taxon>Bacteria</taxon>
        <taxon>Pseudomonadati</taxon>
        <taxon>Pseudomonadota</taxon>
        <taxon>Gammaproteobacteria</taxon>
        <taxon>Lysobacterales</taxon>
        <taxon>Rhodanobacteraceae</taxon>
        <taxon>Rhodanobacter</taxon>
    </lineage>
</organism>
<dbReference type="InterPro" id="IPR013762">
    <property type="entry name" value="Integrase-like_cat_sf"/>
</dbReference>
<dbReference type="PANTHER" id="PTHR30629">
    <property type="entry name" value="PROPHAGE INTEGRASE"/>
    <property type="match status" value="1"/>
</dbReference>
<accession>A0ABW8J2F8</accession>
<evidence type="ECO:0000313" key="6">
    <source>
        <dbReference type="EMBL" id="MFK2876414.1"/>
    </source>
</evidence>
<evidence type="ECO:0000256" key="4">
    <source>
        <dbReference type="ARBA" id="ARBA00023172"/>
    </source>
</evidence>
<evidence type="ECO:0000256" key="2">
    <source>
        <dbReference type="ARBA" id="ARBA00022908"/>
    </source>
</evidence>
<dbReference type="SUPFAM" id="SSF56349">
    <property type="entry name" value="DNA breaking-rejoining enzymes"/>
    <property type="match status" value="1"/>
</dbReference>
<dbReference type="InterPro" id="IPR010998">
    <property type="entry name" value="Integrase_recombinase_N"/>
</dbReference>
<keyword evidence="4" id="KW-0233">DNA recombination</keyword>
<evidence type="ECO:0000256" key="3">
    <source>
        <dbReference type="ARBA" id="ARBA00023125"/>
    </source>
</evidence>
<dbReference type="Gene3D" id="1.10.150.130">
    <property type="match status" value="1"/>
</dbReference>
<dbReference type="Pfam" id="PF22022">
    <property type="entry name" value="Phage_int_M"/>
    <property type="match status" value="1"/>
</dbReference>
<comment type="similarity">
    <text evidence="1">Belongs to the 'phage' integrase family.</text>
</comment>
<dbReference type="PANTHER" id="PTHR30629:SF2">
    <property type="entry name" value="PROPHAGE INTEGRASE INTS-RELATED"/>
    <property type="match status" value="1"/>
</dbReference>
<sequence length="432" mass="48619">MPRLAASLTELHIRKAKPKDEAYFLSDGNGLVLWISPAGRKSWRVRYRLPDGSRPAPATVGHYPEMSLAEARVKAVEVQRDAKQGKTTAGVRKARQEVEAVADEELAAEALLRAEIEHASFRAVSGRWMAEKRPSWATETYRKARLVVDSYLVPKLADLDMRRLETKDVRPVLVEMAKETPQLARKARQYLGSIVDHAINEGLRPDESRLRLDRILPTYRSGHMPAVTDNDGKLGEVMRAIDAHENRVVRAALILAALTAMRSGVVASAQWKEIDLDAGEWRIPGKNPDGTNRMKTGQDFSTSLPEQALLVLREMHERNMGGEYVFPPQARQNSPHLSRDALSKALRDMGFQGEHTTHGFRASLRTLGRERLEIDVDVLEAQLAHAPKDEVEAAYARVKFREKRREVMQAWADYLDGLRVGVKVIQLKHQST</sequence>
<dbReference type="PROSITE" id="PS51898">
    <property type="entry name" value="TYR_RECOMBINASE"/>
    <property type="match status" value="1"/>
</dbReference>
<dbReference type="InterPro" id="IPR025166">
    <property type="entry name" value="Integrase_DNA_bind_dom"/>
</dbReference>
<dbReference type="Gene3D" id="3.30.160.390">
    <property type="entry name" value="Integrase, DNA-binding domain"/>
    <property type="match status" value="1"/>
</dbReference>
<comment type="caution">
    <text evidence="6">The sequence shown here is derived from an EMBL/GenBank/DDBJ whole genome shotgun (WGS) entry which is preliminary data.</text>
</comment>
<feature type="domain" description="Tyr recombinase" evidence="5">
    <location>
        <begin position="223"/>
        <end position="409"/>
    </location>
</feature>
<dbReference type="InterPro" id="IPR050808">
    <property type="entry name" value="Phage_Integrase"/>
</dbReference>
<evidence type="ECO:0000259" key="5">
    <source>
        <dbReference type="PROSITE" id="PS51898"/>
    </source>
</evidence>
<name>A0ABW8J2F8_9GAMM</name>
<proteinExistence type="inferred from homology"/>
<keyword evidence="2" id="KW-0229">DNA integration</keyword>
<dbReference type="InterPro" id="IPR002104">
    <property type="entry name" value="Integrase_catalytic"/>
</dbReference>
<dbReference type="Proteomes" id="UP001620339">
    <property type="component" value="Unassembled WGS sequence"/>
</dbReference>
<evidence type="ECO:0000313" key="7">
    <source>
        <dbReference type="Proteomes" id="UP001620339"/>
    </source>
</evidence>
<evidence type="ECO:0000256" key="1">
    <source>
        <dbReference type="ARBA" id="ARBA00008857"/>
    </source>
</evidence>
<dbReference type="GO" id="GO:0003677">
    <property type="term" value="F:DNA binding"/>
    <property type="evidence" value="ECO:0007669"/>
    <property type="project" value="UniProtKB-KW"/>
</dbReference>
<protein>
    <submittedName>
        <fullName evidence="6">Integrase arm-type DNA-binding domain-containing protein</fullName>
    </submittedName>
</protein>
<keyword evidence="3 6" id="KW-0238">DNA-binding</keyword>
<dbReference type="InterPro" id="IPR053876">
    <property type="entry name" value="Phage_int_M"/>
</dbReference>
<dbReference type="Gene3D" id="1.10.443.10">
    <property type="entry name" value="Intergrase catalytic core"/>
    <property type="match status" value="1"/>
</dbReference>
<dbReference type="InterPro" id="IPR038488">
    <property type="entry name" value="Integrase_DNA-bd_sf"/>
</dbReference>
<dbReference type="EMBL" id="JADIKK010000008">
    <property type="protein sequence ID" value="MFK2876414.1"/>
    <property type="molecule type" value="Genomic_DNA"/>
</dbReference>
<dbReference type="Pfam" id="PF13356">
    <property type="entry name" value="Arm-DNA-bind_3"/>
    <property type="match status" value="1"/>
</dbReference>
<dbReference type="Pfam" id="PF00589">
    <property type="entry name" value="Phage_integrase"/>
    <property type="match status" value="1"/>
</dbReference>
<dbReference type="InterPro" id="IPR011010">
    <property type="entry name" value="DNA_brk_join_enz"/>
</dbReference>
<dbReference type="CDD" id="cd00801">
    <property type="entry name" value="INT_P4_C"/>
    <property type="match status" value="1"/>
</dbReference>
<keyword evidence="7" id="KW-1185">Reference proteome</keyword>
<dbReference type="RefSeq" id="WP_404612159.1">
    <property type="nucleotide sequence ID" value="NZ_JADIKK010000008.1"/>
</dbReference>
<reference evidence="6 7" key="1">
    <citation type="submission" date="2020-10" db="EMBL/GenBank/DDBJ databases">
        <title>Phylogeny of dyella-like bacteria.</title>
        <authorList>
            <person name="Fu J."/>
        </authorList>
    </citation>
    <scope>NUCLEOTIDE SEQUENCE [LARGE SCALE GENOMIC DNA]</scope>
    <source>
        <strain evidence="6 7">KACC 19113</strain>
    </source>
</reference>